<dbReference type="AlphaFoldDB" id="A0A9W5B4Q1"/>
<sequence>MRGGGTGGCAGVRTSGSRRGSTGEMAGGSAGFGAVWAGLSGDMSKGDDCAMALVATAPQIITVSDCLIGPRPVILRLRQV</sequence>
<comment type="caution">
    <text evidence="2">The sequence shown here is derived from an EMBL/GenBank/DDBJ whole genome shotgun (WGS) entry which is preliminary data.</text>
</comment>
<evidence type="ECO:0000256" key="1">
    <source>
        <dbReference type="SAM" id="MobiDB-lite"/>
    </source>
</evidence>
<reference evidence="2 3" key="1">
    <citation type="submission" date="2016-01" db="EMBL/GenBank/DDBJ databases">
        <authorList>
            <person name="Regsiter A."/>
            <person name="william w."/>
        </authorList>
    </citation>
    <scope>NUCLEOTIDE SEQUENCE [LARGE SCALE GENOMIC DNA]</scope>
    <source>
        <strain evidence="2 3">CFBP 5494</strain>
    </source>
</reference>
<dbReference type="EMBL" id="FBVY01000034">
    <property type="protein sequence ID" value="CUW98179.1"/>
    <property type="molecule type" value="Genomic_DNA"/>
</dbReference>
<feature type="compositionally biased region" description="Gly residues" evidence="1">
    <location>
        <begin position="1"/>
        <end position="10"/>
    </location>
</feature>
<proteinExistence type="predicted"/>
<feature type="region of interest" description="Disordered" evidence="1">
    <location>
        <begin position="1"/>
        <end position="28"/>
    </location>
</feature>
<organism evidence="2 3">
    <name type="scientific">Agrobacterium genomosp. 2 str. CFBP 5494</name>
    <dbReference type="NCBI Taxonomy" id="1183436"/>
    <lineage>
        <taxon>Bacteria</taxon>
        <taxon>Pseudomonadati</taxon>
        <taxon>Pseudomonadota</taxon>
        <taxon>Alphaproteobacteria</taxon>
        <taxon>Hyphomicrobiales</taxon>
        <taxon>Rhizobiaceae</taxon>
        <taxon>Rhizobium/Agrobacterium group</taxon>
        <taxon>Agrobacterium</taxon>
        <taxon>Agrobacterium tumefaciens complex</taxon>
    </lineage>
</organism>
<evidence type="ECO:0000313" key="3">
    <source>
        <dbReference type="Proteomes" id="UP000191933"/>
    </source>
</evidence>
<name>A0A9W5B4Q1_9HYPH</name>
<gene>
    <name evidence="2" type="ORF">AGR2A_Lc50045</name>
</gene>
<dbReference type="Proteomes" id="UP000191933">
    <property type="component" value="Unassembled WGS sequence"/>
</dbReference>
<protein>
    <submittedName>
        <fullName evidence="2">Uncharacterized protein</fullName>
    </submittedName>
</protein>
<evidence type="ECO:0000313" key="2">
    <source>
        <dbReference type="EMBL" id="CUW98179.1"/>
    </source>
</evidence>
<keyword evidence="3" id="KW-1185">Reference proteome</keyword>
<accession>A0A9W5B4Q1</accession>